<sequence>MSSFYQPSAELLRAFGFARFASPAGQTRYSRPSECGQETMVLYDDGELTLLEAVEGQLLYSFQGRVASEAELRVLLRQVNWPAEVLTSPKPSFSPLS</sequence>
<name>A0A7L4ZUZ1_9BACT</name>
<protein>
    <submittedName>
        <fullName evidence="1">Uncharacterized protein</fullName>
    </submittedName>
</protein>
<gene>
    <name evidence="1" type="ORF">F0P96_16865</name>
</gene>
<evidence type="ECO:0000313" key="2">
    <source>
        <dbReference type="Proteomes" id="UP000326380"/>
    </source>
</evidence>
<evidence type="ECO:0000313" key="1">
    <source>
        <dbReference type="EMBL" id="KAA9327648.1"/>
    </source>
</evidence>
<dbReference type="AlphaFoldDB" id="A0A7L4ZUZ1"/>
<dbReference type="EMBL" id="VTWU01000006">
    <property type="protein sequence ID" value="KAA9327648.1"/>
    <property type="molecule type" value="Genomic_DNA"/>
</dbReference>
<organism evidence="1 2">
    <name type="scientific">Hymenobacter busanensis</name>
    <dbReference type="NCBI Taxonomy" id="2607656"/>
    <lineage>
        <taxon>Bacteria</taxon>
        <taxon>Pseudomonadati</taxon>
        <taxon>Bacteroidota</taxon>
        <taxon>Cytophagia</taxon>
        <taxon>Cytophagales</taxon>
        <taxon>Hymenobacteraceae</taxon>
        <taxon>Hymenobacter</taxon>
    </lineage>
</organism>
<proteinExistence type="predicted"/>
<comment type="caution">
    <text evidence="1">The sequence shown here is derived from an EMBL/GenBank/DDBJ whole genome shotgun (WGS) entry which is preliminary data.</text>
</comment>
<dbReference type="Proteomes" id="UP000326380">
    <property type="component" value="Unassembled WGS sequence"/>
</dbReference>
<dbReference type="RefSeq" id="WP_151080095.1">
    <property type="nucleotide sequence ID" value="NZ_CP047647.1"/>
</dbReference>
<reference evidence="1 2" key="1">
    <citation type="submission" date="2019-09" db="EMBL/GenBank/DDBJ databases">
        <title>Genome sequence of Hymenobacter sp. M3.</title>
        <authorList>
            <person name="Srinivasan S."/>
        </authorList>
    </citation>
    <scope>NUCLEOTIDE SEQUENCE [LARGE SCALE GENOMIC DNA]</scope>
    <source>
        <strain evidence="1 2">M3</strain>
    </source>
</reference>
<accession>A0A7L4ZUZ1</accession>
<keyword evidence="2" id="KW-1185">Reference proteome</keyword>